<evidence type="ECO:0000259" key="2">
    <source>
        <dbReference type="Pfam" id="PF00144"/>
    </source>
</evidence>
<dbReference type="SUPFAM" id="SSF56601">
    <property type="entry name" value="beta-lactamase/transpeptidase-like"/>
    <property type="match status" value="1"/>
</dbReference>
<dbReference type="Pfam" id="PF00144">
    <property type="entry name" value="Beta-lactamase"/>
    <property type="match status" value="1"/>
</dbReference>
<dbReference type="PANTHER" id="PTHR46825:SF7">
    <property type="entry name" value="D-ALANYL-D-ALANINE CARBOXYPEPTIDASE"/>
    <property type="match status" value="1"/>
</dbReference>
<organism evidence="3 4">
    <name type="scientific">Streptomyces qinglanensis</name>
    <dbReference type="NCBI Taxonomy" id="943816"/>
    <lineage>
        <taxon>Bacteria</taxon>
        <taxon>Bacillati</taxon>
        <taxon>Actinomycetota</taxon>
        <taxon>Actinomycetes</taxon>
        <taxon>Kitasatosporales</taxon>
        <taxon>Streptomycetaceae</taxon>
        <taxon>Streptomyces</taxon>
    </lineage>
</organism>
<dbReference type="OrthoDB" id="5177574at2"/>
<name>A0A1H9UBK9_9ACTN</name>
<dbReference type="InterPro" id="IPR001466">
    <property type="entry name" value="Beta-lactam-related"/>
</dbReference>
<evidence type="ECO:0000313" key="3">
    <source>
        <dbReference type="EMBL" id="SES06930.1"/>
    </source>
</evidence>
<dbReference type="AlphaFoldDB" id="A0A1H9UBK9"/>
<keyword evidence="3" id="KW-0121">Carboxypeptidase</keyword>
<keyword evidence="1" id="KW-0732">Signal</keyword>
<gene>
    <name evidence="3" type="ORF">SAMN05421870_10844</name>
</gene>
<dbReference type="STRING" id="943816.AN217_07695"/>
<dbReference type="InterPro" id="IPR012338">
    <property type="entry name" value="Beta-lactam/transpept-like"/>
</dbReference>
<keyword evidence="4" id="KW-1185">Reference proteome</keyword>
<reference evidence="4" key="1">
    <citation type="submission" date="2016-10" db="EMBL/GenBank/DDBJ databases">
        <authorList>
            <person name="Varghese N."/>
            <person name="Submissions S."/>
        </authorList>
    </citation>
    <scope>NUCLEOTIDE SEQUENCE [LARGE SCALE GENOMIC DNA]</scope>
    <source>
        <strain evidence="4">CGMCC 4.6825</strain>
    </source>
</reference>
<keyword evidence="3" id="KW-0645">Protease</keyword>
<dbReference type="Proteomes" id="UP000182841">
    <property type="component" value="Unassembled WGS sequence"/>
</dbReference>
<feature type="chain" id="PRO_5010347383" evidence="1">
    <location>
        <begin position="28"/>
        <end position="381"/>
    </location>
</feature>
<protein>
    <submittedName>
        <fullName evidence="3">D-alanyl-D-alanine carboxypeptidase</fullName>
    </submittedName>
</protein>
<dbReference type="RefSeq" id="WP_079171952.1">
    <property type="nucleotide sequence ID" value="NZ_FOGO01000008.1"/>
</dbReference>
<dbReference type="GO" id="GO:0004180">
    <property type="term" value="F:carboxypeptidase activity"/>
    <property type="evidence" value="ECO:0007669"/>
    <property type="project" value="UniProtKB-KW"/>
</dbReference>
<sequence>MHLPRRLLSGLISTATAFGLMVSSSTAADMGHTRTRAAMEALVARDDAPGVLAQVADGAGVWNGSTGTADYATGRPREAGDRFRIGSLTKPFVATVVLQLEAEGTLGLDDPVSRWLPEVRLGRYGAAAGRPEGAVTVRQLLGHTSGIPDYTADPALRAAYFSPRFPKVRMRTHSAAELVRRALSRPPLFRPGTGWSYSNTNYLLAGMVIERATGHSYATEIERRVLRPLKLRDTSLPGTSPRIPGQHGKEYSTLFAPGADPPVRDVTALNPSLAGASGEMISSAGDLVRFVRALATGRLLPPREAARMRTTRRADATDRYGLGLTERTLSCGVTVWGHDGTIHGSSTAAYTTPDGGHTIAVNLNGDWSDGARDLVEAEYCD</sequence>
<evidence type="ECO:0000256" key="1">
    <source>
        <dbReference type="SAM" id="SignalP"/>
    </source>
</evidence>
<proteinExistence type="predicted"/>
<keyword evidence="3" id="KW-0378">Hydrolase</keyword>
<evidence type="ECO:0000313" key="4">
    <source>
        <dbReference type="Proteomes" id="UP000182841"/>
    </source>
</evidence>
<accession>A0A1H9UBK9</accession>
<dbReference type="InterPro" id="IPR050491">
    <property type="entry name" value="AmpC-like"/>
</dbReference>
<feature type="signal peptide" evidence="1">
    <location>
        <begin position="1"/>
        <end position="27"/>
    </location>
</feature>
<dbReference type="EMBL" id="FOGO01000008">
    <property type="protein sequence ID" value="SES06930.1"/>
    <property type="molecule type" value="Genomic_DNA"/>
</dbReference>
<feature type="domain" description="Beta-lactamase-related" evidence="2">
    <location>
        <begin position="36"/>
        <end position="368"/>
    </location>
</feature>
<dbReference type="Gene3D" id="3.40.710.10">
    <property type="entry name" value="DD-peptidase/beta-lactamase superfamily"/>
    <property type="match status" value="1"/>
</dbReference>
<dbReference type="PANTHER" id="PTHR46825">
    <property type="entry name" value="D-ALANYL-D-ALANINE-CARBOXYPEPTIDASE/ENDOPEPTIDASE AMPH"/>
    <property type="match status" value="1"/>
</dbReference>